<proteinExistence type="predicted"/>
<organism evidence="1 2">
    <name type="scientific">Linum trigynum</name>
    <dbReference type="NCBI Taxonomy" id="586398"/>
    <lineage>
        <taxon>Eukaryota</taxon>
        <taxon>Viridiplantae</taxon>
        <taxon>Streptophyta</taxon>
        <taxon>Embryophyta</taxon>
        <taxon>Tracheophyta</taxon>
        <taxon>Spermatophyta</taxon>
        <taxon>Magnoliopsida</taxon>
        <taxon>eudicotyledons</taxon>
        <taxon>Gunneridae</taxon>
        <taxon>Pentapetalae</taxon>
        <taxon>rosids</taxon>
        <taxon>fabids</taxon>
        <taxon>Malpighiales</taxon>
        <taxon>Linaceae</taxon>
        <taxon>Linum</taxon>
    </lineage>
</organism>
<accession>A0AAV2EUK0</accession>
<evidence type="ECO:0000313" key="2">
    <source>
        <dbReference type="Proteomes" id="UP001497516"/>
    </source>
</evidence>
<dbReference type="EMBL" id="OZ034818">
    <property type="protein sequence ID" value="CAL1389673.1"/>
    <property type="molecule type" value="Genomic_DNA"/>
</dbReference>
<dbReference type="Proteomes" id="UP001497516">
    <property type="component" value="Chromosome 5"/>
</dbReference>
<name>A0AAV2EUK0_9ROSI</name>
<sequence length="103" mass="11491">MADQQAQIPPRPITMGSYSMPSVDNVQSPILHATVPNNNYEIKPGTISMLQIQLHGMMSEDAHAHIKSFYELTDGIKVNGVPQEAIQEVMSIYFEWSGKTMVE</sequence>
<keyword evidence="2" id="KW-1185">Reference proteome</keyword>
<protein>
    <submittedName>
        <fullName evidence="1">Uncharacterized protein</fullName>
    </submittedName>
</protein>
<evidence type="ECO:0000313" key="1">
    <source>
        <dbReference type="EMBL" id="CAL1389673.1"/>
    </source>
</evidence>
<reference evidence="1 2" key="1">
    <citation type="submission" date="2024-04" db="EMBL/GenBank/DDBJ databases">
        <authorList>
            <person name="Fracassetti M."/>
        </authorList>
    </citation>
    <scope>NUCLEOTIDE SEQUENCE [LARGE SCALE GENOMIC DNA]</scope>
</reference>
<gene>
    <name evidence="1" type="ORF">LTRI10_LOCUS30513</name>
</gene>
<dbReference type="AlphaFoldDB" id="A0AAV2EUK0"/>